<feature type="region of interest" description="Disordered" evidence="1">
    <location>
        <begin position="1"/>
        <end position="31"/>
    </location>
</feature>
<keyword evidence="3" id="KW-1185">Reference proteome</keyword>
<accession>A0A9P0H7L1</accession>
<gene>
    <name evidence="2" type="ORF">NEZAVI_LOCUS6837</name>
</gene>
<feature type="compositionally biased region" description="Basic and acidic residues" evidence="1">
    <location>
        <begin position="9"/>
        <end position="20"/>
    </location>
</feature>
<organism evidence="2 3">
    <name type="scientific">Nezara viridula</name>
    <name type="common">Southern green stink bug</name>
    <name type="synonym">Cimex viridulus</name>
    <dbReference type="NCBI Taxonomy" id="85310"/>
    <lineage>
        <taxon>Eukaryota</taxon>
        <taxon>Metazoa</taxon>
        <taxon>Ecdysozoa</taxon>
        <taxon>Arthropoda</taxon>
        <taxon>Hexapoda</taxon>
        <taxon>Insecta</taxon>
        <taxon>Pterygota</taxon>
        <taxon>Neoptera</taxon>
        <taxon>Paraneoptera</taxon>
        <taxon>Hemiptera</taxon>
        <taxon>Heteroptera</taxon>
        <taxon>Panheteroptera</taxon>
        <taxon>Pentatomomorpha</taxon>
        <taxon>Pentatomoidea</taxon>
        <taxon>Pentatomidae</taxon>
        <taxon>Pentatominae</taxon>
        <taxon>Nezara</taxon>
    </lineage>
</organism>
<evidence type="ECO:0000256" key="1">
    <source>
        <dbReference type="SAM" id="MobiDB-lite"/>
    </source>
</evidence>
<dbReference type="AlphaFoldDB" id="A0A9P0H7L1"/>
<evidence type="ECO:0000313" key="2">
    <source>
        <dbReference type="EMBL" id="CAH1396871.1"/>
    </source>
</evidence>
<sequence>MHGLAGCRPLEDKTQELARTRRDRPKPTPQNRSVFHQLVQLVLTHVFPLAFDQDLLSPFALVINQRTSTLVATVILSYLTRNQSPSVKDFHLSVTVHNCNMIRGNRNYCLPFHQ</sequence>
<evidence type="ECO:0000313" key="3">
    <source>
        <dbReference type="Proteomes" id="UP001152798"/>
    </source>
</evidence>
<dbReference type="Proteomes" id="UP001152798">
    <property type="component" value="Chromosome 3"/>
</dbReference>
<protein>
    <submittedName>
        <fullName evidence="2">Uncharacterized protein</fullName>
    </submittedName>
</protein>
<reference evidence="2" key="1">
    <citation type="submission" date="2022-01" db="EMBL/GenBank/DDBJ databases">
        <authorList>
            <person name="King R."/>
        </authorList>
    </citation>
    <scope>NUCLEOTIDE SEQUENCE</scope>
</reference>
<dbReference type="EMBL" id="OV725079">
    <property type="protein sequence ID" value="CAH1396871.1"/>
    <property type="molecule type" value="Genomic_DNA"/>
</dbReference>
<proteinExistence type="predicted"/>
<name>A0A9P0H7L1_NEZVI</name>